<organism evidence="1 2">
    <name type="scientific">Cupriavidus oxalaticus</name>
    <dbReference type="NCBI Taxonomy" id="96344"/>
    <lineage>
        <taxon>Bacteria</taxon>
        <taxon>Pseudomonadati</taxon>
        <taxon>Pseudomonadota</taxon>
        <taxon>Betaproteobacteria</taxon>
        <taxon>Burkholderiales</taxon>
        <taxon>Burkholderiaceae</taxon>
        <taxon>Cupriavidus</taxon>
    </lineage>
</organism>
<protein>
    <submittedName>
        <fullName evidence="1">Uncharacterized protein</fullName>
    </submittedName>
</protein>
<accession>A0A5P3VRJ7</accession>
<dbReference type="AlphaFoldDB" id="A0A5P3VRJ7"/>
<reference evidence="1 2" key="1">
    <citation type="submission" date="2018-09" db="EMBL/GenBank/DDBJ databases">
        <title>Complete genome sequence of Cupriavidus oxalaticus T2, a bacterium capable of phenol tolerance and degradation.</title>
        <authorList>
            <person name="Yan J."/>
        </authorList>
    </citation>
    <scope>NUCLEOTIDE SEQUENCE [LARGE SCALE GENOMIC DNA]</scope>
    <source>
        <strain evidence="1 2">T2</strain>
        <plasmid evidence="1 2">unnamed1</plasmid>
    </source>
</reference>
<keyword evidence="1" id="KW-0614">Plasmid</keyword>
<name>A0A5P3VRJ7_9BURK</name>
<sequence>MIADCPHLGMTRVTLTCAAIYDLANRFRTGRKPNVGRRPISHIVYDQIESHCFIAAVMLDNLGRNDGAICF</sequence>
<proteinExistence type="predicted"/>
<geneLocation type="plasmid" evidence="1">
    <name>unnamed1</name>
</geneLocation>
<dbReference type="EMBL" id="CP032520">
    <property type="protein sequence ID" value="QEZ48976.1"/>
    <property type="molecule type" value="Genomic_DNA"/>
</dbReference>
<evidence type="ECO:0000313" key="2">
    <source>
        <dbReference type="Proteomes" id="UP000325743"/>
    </source>
</evidence>
<dbReference type="Proteomes" id="UP000325743">
    <property type="component" value="Plasmid unnamed1"/>
</dbReference>
<evidence type="ECO:0000313" key="1">
    <source>
        <dbReference type="EMBL" id="QEZ48976.1"/>
    </source>
</evidence>
<gene>
    <name evidence="1" type="ORF">D2917_32495</name>
</gene>